<dbReference type="AlphaFoldDB" id="A0A2A6FQZ0"/>
<dbReference type="HAMAP" id="MF_01600">
    <property type="entry name" value="UPF0182"/>
    <property type="match status" value="1"/>
</dbReference>
<dbReference type="GO" id="GO:0005576">
    <property type="term" value="C:extracellular region"/>
    <property type="evidence" value="ECO:0007669"/>
    <property type="project" value="TreeGrafter"/>
</dbReference>
<feature type="transmembrane region" description="Helical" evidence="5">
    <location>
        <begin position="233"/>
        <end position="251"/>
    </location>
</feature>
<sequence>MIAALVVGFFAFAGVYADVLWYQQLGFLQVLTTRWASILALAAIGFVTMAVPTWAAMQIAYRARPVYTRLNAQLNRYQTVFEPLRRLALYGIPTLLGVFAAVASGSRWDVALAWLNRTPFGTKDPQFGLDASFYVFELPFYRGVLGLVSAALLLAGVLLIATNYLYGAVRVSGKDLIISKSARVQISTAAGLYVLVQAGSILLDQFSSVTQTGQLITGATYAGVHATIPGQQILAIVALLVAVLFFVTAVIGRWRFPLIGTALLVVASLVLGSLYPWVVQRFQVVPSEAALEEPYIQRNIDSTRGAYGLSAIEEVPYQAKSTAQPGALRSDAATTANIRLMDPTKISPAFQQLEQYRQYYQFPSDLDVDRYQINGKTQDTVISVRDLNLQGLGNARTWYNSHLVYTHGYGLVAAAGNQRASDGQPVFIQSGIPSAGSLGTFEPRIYFGQYSPDYSIVGAPAGGSSIELDYPAGGTDDRTQTTFTGNGGPKLDNIFTRLVYALKFQSEQIVLSDKVTNDSQILYDRDPLQRVAKVAPYLRLDSDTYPSVVDGRIVWIVDGYTTTNQFPYSNQVKMDDAIADSETVLTSRGSQNQINYIRNSVKATVDAYDGKVTLYSWDESDPILKTWEKVFPSTVKPMSAMSGQLMSHVRYPSDLFKVQRYMLGRYHVTQSVPFYQREDAWTTPKDPTEESSKALLQPPYYLTMQMPGQTVPSYSLYSTFIPEARGEQSRNVLRGYLAVNSDAGTQDGQRSGDYGKLRLLILPEGDNVPGPGQVQNTFNSDPTVGQKLNILKQGQSSVINGNLLTIPVGGGLLYVQPVYVKSTGSTSYPLLQKVLVAFGDRIAFEDTLNTALDVLFGGDSGASAGDSTTASPSTTLPAPPSVPGAAQDSPAPGAASVTTQSLLQQASVQLKAKQAALAAGDWAAYGAADTKLTEVINQLVALNPAPAVATPTPSPSAGTQ</sequence>
<protein>
    <recommendedName>
        <fullName evidence="5">UPF0182 protein B5766_07940</fullName>
    </recommendedName>
</protein>
<dbReference type="PANTHER" id="PTHR39344:SF1">
    <property type="entry name" value="UPF0182 PROTEIN SLL1060"/>
    <property type="match status" value="1"/>
</dbReference>
<comment type="caution">
    <text evidence="5">Lacks conserved residue(s) required for the propagation of feature annotation.</text>
</comment>
<keyword evidence="4 5" id="KW-0472">Membrane</keyword>
<keyword evidence="1 5" id="KW-1003">Cell membrane</keyword>
<evidence type="ECO:0000256" key="5">
    <source>
        <dbReference type="HAMAP-Rule" id="MF_01600"/>
    </source>
</evidence>
<proteinExistence type="inferred from homology"/>
<organism evidence="7 8">
    <name type="scientific">Candidatus Lumbricidiphila eiseniae</name>
    <dbReference type="NCBI Taxonomy" id="1969409"/>
    <lineage>
        <taxon>Bacteria</taxon>
        <taxon>Bacillati</taxon>
        <taxon>Actinomycetota</taxon>
        <taxon>Actinomycetes</taxon>
        <taxon>Micrococcales</taxon>
        <taxon>Microbacteriaceae</taxon>
        <taxon>Candidatus Lumbricidiphila</taxon>
    </lineage>
</organism>
<comment type="similarity">
    <text evidence="5">Belongs to the UPF0182 family.</text>
</comment>
<feature type="transmembrane region" description="Helical" evidence="5">
    <location>
        <begin position="87"/>
        <end position="106"/>
    </location>
</feature>
<evidence type="ECO:0000256" key="6">
    <source>
        <dbReference type="SAM" id="MobiDB-lite"/>
    </source>
</evidence>
<feature type="region of interest" description="Disordered" evidence="6">
    <location>
        <begin position="862"/>
        <end position="896"/>
    </location>
</feature>
<gene>
    <name evidence="7" type="ORF">B5766_07940</name>
</gene>
<dbReference type="Proteomes" id="UP000219994">
    <property type="component" value="Unassembled WGS sequence"/>
</dbReference>
<dbReference type="Pfam" id="PF03699">
    <property type="entry name" value="UPF0182"/>
    <property type="match status" value="1"/>
</dbReference>
<keyword evidence="3 5" id="KW-1133">Transmembrane helix</keyword>
<dbReference type="InterPro" id="IPR005372">
    <property type="entry name" value="UPF0182"/>
</dbReference>
<comment type="subcellular location">
    <subcellularLocation>
        <location evidence="5">Cell membrane</location>
        <topology evidence="5">Multi-pass membrane protein</topology>
    </subcellularLocation>
</comment>
<evidence type="ECO:0000313" key="8">
    <source>
        <dbReference type="Proteomes" id="UP000219994"/>
    </source>
</evidence>
<feature type="compositionally biased region" description="Low complexity" evidence="6">
    <location>
        <begin position="862"/>
        <end position="876"/>
    </location>
</feature>
<comment type="caution">
    <text evidence="7">The sequence shown here is derived from an EMBL/GenBank/DDBJ whole genome shotgun (WGS) entry which is preliminary data.</text>
</comment>
<name>A0A2A6FQZ0_9MICO</name>
<reference evidence="8" key="1">
    <citation type="submission" date="2017-03" db="EMBL/GenBank/DDBJ databases">
        <authorList>
            <person name="Lund M.B."/>
        </authorList>
    </citation>
    <scope>NUCLEOTIDE SEQUENCE [LARGE SCALE GENOMIC DNA]</scope>
</reference>
<evidence type="ECO:0000256" key="4">
    <source>
        <dbReference type="ARBA" id="ARBA00023136"/>
    </source>
</evidence>
<evidence type="ECO:0000256" key="1">
    <source>
        <dbReference type="ARBA" id="ARBA00022475"/>
    </source>
</evidence>
<evidence type="ECO:0000313" key="7">
    <source>
        <dbReference type="EMBL" id="PDQ35097.1"/>
    </source>
</evidence>
<dbReference type="PANTHER" id="PTHR39344">
    <property type="entry name" value="UPF0182 PROTEIN SLL1060"/>
    <property type="match status" value="1"/>
</dbReference>
<dbReference type="EMBL" id="NAEP01000041">
    <property type="protein sequence ID" value="PDQ35097.1"/>
    <property type="molecule type" value="Genomic_DNA"/>
</dbReference>
<evidence type="ECO:0000256" key="3">
    <source>
        <dbReference type="ARBA" id="ARBA00022989"/>
    </source>
</evidence>
<keyword evidence="2 5" id="KW-0812">Transmembrane</keyword>
<feature type="transmembrane region" description="Helical" evidence="5">
    <location>
        <begin position="186"/>
        <end position="203"/>
    </location>
</feature>
<feature type="transmembrane region" description="Helical" evidence="5">
    <location>
        <begin position="33"/>
        <end position="55"/>
    </location>
</feature>
<dbReference type="GO" id="GO:0005886">
    <property type="term" value="C:plasma membrane"/>
    <property type="evidence" value="ECO:0007669"/>
    <property type="project" value="UniProtKB-SubCell"/>
</dbReference>
<feature type="transmembrane region" description="Helical" evidence="5">
    <location>
        <begin position="258"/>
        <end position="278"/>
    </location>
</feature>
<accession>A0A2A6FQZ0</accession>
<evidence type="ECO:0000256" key="2">
    <source>
        <dbReference type="ARBA" id="ARBA00022692"/>
    </source>
</evidence>
<feature type="transmembrane region" description="Helical" evidence="5">
    <location>
        <begin position="144"/>
        <end position="166"/>
    </location>
</feature>